<feature type="region of interest" description="Disordered" evidence="1">
    <location>
        <begin position="125"/>
        <end position="177"/>
    </location>
</feature>
<feature type="compositionally biased region" description="Basic and acidic residues" evidence="1">
    <location>
        <begin position="695"/>
        <end position="704"/>
    </location>
</feature>
<protein>
    <submittedName>
        <fullName evidence="2">Uncharacterized protein</fullName>
    </submittedName>
</protein>
<feature type="compositionally biased region" description="Low complexity" evidence="1">
    <location>
        <begin position="354"/>
        <end position="379"/>
    </location>
</feature>
<feature type="region of interest" description="Disordered" evidence="1">
    <location>
        <begin position="222"/>
        <end position="245"/>
    </location>
</feature>
<dbReference type="AlphaFoldDB" id="A0A812TPK1"/>
<sequence>MTDVWSTPSIGGESMSPSCRPHSSIIATTSIYELPPTCVAKAAALLRGQPDALESFLAQPHCARALWLQGLEKSDVLSTASNASGVKPASPRNVPGQSPRTRYAMQLLGQVIWEAELCTGTPMKQTEGCDRTSPRHFNRSHGEHSSSPEVRTCVDGSCGRPRTRPRPQSAHVRTTEAPEDIGDLRRWEAKLSFAVYLKAQHHKEVKERARSRNSRIEAVRATGAQMKQEHADRQQSQWQCRSKGHEERIARSKGAKQEISELMTNAAAVRQAVLETNRRKIFLQQEELRSQRIEQESRRQSEAEQKRRALLQEKGVGRAKLRATREISHKQALRLERIRCVERETLRQKLENKSPSATPSVSPRARSRPSSARISQPQPLRIPHPPFSKAPAARRPVVHGYKPDSSGCDWEPLVDKVPEPSLMPWPRCADTVVQDESTQRRRPSSAHGVDWCAGRTRPAPEPSGTAAASGDVLGAEGLFPMLGFRMVPTDDVLEEQLAAAAKSFHDDLGPWAADRPNIEPEDAGPAAPHVVPIEFMEDGQQRNEELNPDQAVTIVADADADGLAENPGTGQRTYMESLDRDPHAVSAAAADLAADQPGLEAATDQARINHAVRLFVYEKLAHEPSQWQCLDSWDAPAQGTAEDTSKQVLSTEAVEITSGQIPLADGTPVAWGVTESKSVQETEGKSSPSHNSQVRFDEASHKSMDIPEVDVMTAGMAAVNSKRVPPGSETSSQSSCSRSS</sequence>
<proteinExistence type="predicted"/>
<feature type="region of interest" description="Disordered" evidence="1">
    <location>
        <begin position="79"/>
        <end position="99"/>
    </location>
</feature>
<feature type="compositionally biased region" description="Polar residues" evidence="1">
    <location>
        <begin position="685"/>
        <end position="694"/>
    </location>
</feature>
<feature type="region of interest" description="Disordered" evidence="1">
    <location>
        <begin position="718"/>
        <end position="740"/>
    </location>
</feature>
<feature type="compositionally biased region" description="Low complexity" evidence="1">
    <location>
        <begin position="728"/>
        <end position="740"/>
    </location>
</feature>
<dbReference type="OrthoDB" id="428666at2759"/>
<feature type="region of interest" description="Disordered" evidence="1">
    <location>
        <begin position="433"/>
        <end position="468"/>
    </location>
</feature>
<dbReference type="Proteomes" id="UP000604046">
    <property type="component" value="Unassembled WGS sequence"/>
</dbReference>
<keyword evidence="3" id="KW-1185">Reference proteome</keyword>
<evidence type="ECO:0000313" key="2">
    <source>
        <dbReference type="EMBL" id="CAE7542587.1"/>
    </source>
</evidence>
<evidence type="ECO:0000256" key="1">
    <source>
        <dbReference type="SAM" id="MobiDB-lite"/>
    </source>
</evidence>
<comment type="caution">
    <text evidence="2">The sequence shown here is derived from an EMBL/GenBank/DDBJ whole genome shotgun (WGS) entry which is preliminary data.</text>
</comment>
<name>A0A812TPK1_9DINO</name>
<organism evidence="2 3">
    <name type="scientific">Symbiodinium natans</name>
    <dbReference type="NCBI Taxonomy" id="878477"/>
    <lineage>
        <taxon>Eukaryota</taxon>
        <taxon>Sar</taxon>
        <taxon>Alveolata</taxon>
        <taxon>Dinophyceae</taxon>
        <taxon>Suessiales</taxon>
        <taxon>Symbiodiniaceae</taxon>
        <taxon>Symbiodinium</taxon>
    </lineage>
</organism>
<feature type="region of interest" description="Disordered" evidence="1">
    <location>
        <begin position="347"/>
        <end position="405"/>
    </location>
</feature>
<gene>
    <name evidence="2" type="ORF">SNAT2548_LOCUS30422</name>
</gene>
<dbReference type="EMBL" id="CAJNDS010002606">
    <property type="protein sequence ID" value="CAE7542587.1"/>
    <property type="molecule type" value="Genomic_DNA"/>
</dbReference>
<accession>A0A812TPK1</accession>
<evidence type="ECO:0000313" key="3">
    <source>
        <dbReference type="Proteomes" id="UP000604046"/>
    </source>
</evidence>
<reference evidence="2" key="1">
    <citation type="submission" date="2021-02" db="EMBL/GenBank/DDBJ databases">
        <authorList>
            <person name="Dougan E. K."/>
            <person name="Rhodes N."/>
            <person name="Thang M."/>
            <person name="Chan C."/>
        </authorList>
    </citation>
    <scope>NUCLEOTIDE SEQUENCE</scope>
</reference>
<feature type="region of interest" description="Disordered" evidence="1">
    <location>
        <begin position="289"/>
        <end position="311"/>
    </location>
</feature>
<feature type="region of interest" description="Disordered" evidence="1">
    <location>
        <begin position="676"/>
        <end position="704"/>
    </location>
</feature>